<dbReference type="EMBL" id="JBEZFP010000140">
    <property type="protein sequence ID" value="MEU8138819.1"/>
    <property type="molecule type" value="Genomic_DNA"/>
</dbReference>
<reference evidence="1 2" key="1">
    <citation type="submission" date="2024-06" db="EMBL/GenBank/DDBJ databases">
        <title>The Natural Products Discovery Center: Release of the First 8490 Sequenced Strains for Exploring Actinobacteria Biosynthetic Diversity.</title>
        <authorList>
            <person name="Kalkreuter E."/>
            <person name="Kautsar S.A."/>
            <person name="Yang D."/>
            <person name="Bader C.D."/>
            <person name="Teijaro C.N."/>
            <person name="Fluegel L."/>
            <person name="Davis C.M."/>
            <person name="Simpson J.R."/>
            <person name="Lauterbach L."/>
            <person name="Steele A.D."/>
            <person name="Gui C."/>
            <person name="Meng S."/>
            <person name="Li G."/>
            <person name="Viehrig K."/>
            <person name="Ye F."/>
            <person name="Su P."/>
            <person name="Kiefer A.F."/>
            <person name="Nichols A."/>
            <person name="Cepeda A.J."/>
            <person name="Yan W."/>
            <person name="Fan B."/>
            <person name="Jiang Y."/>
            <person name="Adhikari A."/>
            <person name="Zheng C.-J."/>
            <person name="Schuster L."/>
            <person name="Cowan T.M."/>
            <person name="Smanski M.J."/>
            <person name="Chevrette M.G."/>
            <person name="De Carvalho L.P.S."/>
            <person name="Shen B."/>
        </authorList>
    </citation>
    <scope>NUCLEOTIDE SEQUENCE [LARGE SCALE GENOMIC DNA]</scope>
    <source>
        <strain evidence="1 2">NPDC048946</strain>
    </source>
</reference>
<proteinExistence type="predicted"/>
<gene>
    <name evidence="1" type="ORF">AB0C36_35625</name>
</gene>
<comment type="caution">
    <text evidence="1">The sequence shown here is derived from an EMBL/GenBank/DDBJ whole genome shotgun (WGS) entry which is preliminary data.</text>
</comment>
<evidence type="ECO:0000313" key="1">
    <source>
        <dbReference type="EMBL" id="MEU8138819.1"/>
    </source>
</evidence>
<dbReference type="RefSeq" id="WP_358362530.1">
    <property type="nucleotide sequence ID" value="NZ_JBEZFP010000140.1"/>
</dbReference>
<organism evidence="1 2">
    <name type="scientific">Streptodolium elevatio</name>
    <dbReference type="NCBI Taxonomy" id="3157996"/>
    <lineage>
        <taxon>Bacteria</taxon>
        <taxon>Bacillati</taxon>
        <taxon>Actinomycetota</taxon>
        <taxon>Actinomycetes</taxon>
        <taxon>Kitasatosporales</taxon>
        <taxon>Streptomycetaceae</taxon>
        <taxon>Streptodolium</taxon>
    </lineage>
</organism>
<accession>A0ABV3DUI9</accession>
<protein>
    <submittedName>
        <fullName evidence="1">Uncharacterized protein</fullName>
    </submittedName>
</protein>
<name>A0ABV3DUI9_9ACTN</name>
<sequence length="114" mass="12368">MGHRRDRRPRRSHRWLGQHAKARDTALAAATAYAALPDPQAAPTRLAISRLDAALAHAALGEPDTAVATARTALPAGRPPHAVLRRARQLDGQLRRSHPGTATDAFHEELRTLV</sequence>
<evidence type="ECO:0000313" key="2">
    <source>
        <dbReference type="Proteomes" id="UP001551482"/>
    </source>
</evidence>
<dbReference type="Proteomes" id="UP001551482">
    <property type="component" value="Unassembled WGS sequence"/>
</dbReference>
<keyword evidence="2" id="KW-1185">Reference proteome</keyword>